<comment type="caution">
    <text evidence="1">The sequence shown here is derived from an EMBL/GenBank/DDBJ whole genome shotgun (WGS) entry which is preliminary data.</text>
</comment>
<organism evidence="1 2">
    <name type="scientific">Paracoccus litorisediminis</name>
    <dbReference type="NCBI Taxonomy" id="2006130"/>
    <lineage>
        <taxon>Bacteria</taxon>
        <taxon>Pseudomonadati</taxon>
        <taxon>Pseudomonadota</taxon>
        <taxon>Alphaproteobacteria</taxon>
        <taxon>Rhodobacterales</taxon>
        <taxon>Paracoccaceae</taxon>
        <taxon>Paracoccus</taxon>
    </lineage>
</organism>
<dbReference type="AlphaFoldDB" id="A0A844HKT8"/>
<dbReference type="EMBL" id="WMIG01000002">
    <property type="protein sequence ID" value="MTH58997.1"/>
    <property type="molecule type" value="Genomic_DNA"/>
</dbReference>
<dbReference type="Proteomes" id="UP000449846">
    <property type="component" value="Unassembled WGS sequence"/>
</dbReference>
<evidence type="ECO:0000313" key="1">
    <source>
        <dbReference type="EMBL" id="MTH58997.1"/>
    </source>
</evidence>
<evidence type="ECO:0000313" key="2">
    <source>
        <dbReference type="Proteomes" id="UP000449846"/>
    </source>
</evidence>
<proteinExistence type="predicted"/>
<dbReference type="RefSeq" id="WP_155038924.1">
    <property type="nucleotide sequence ID" value="NZ_WMIG01000002.1"/>
</dbReference>
<sequence length="133" mass="15513">MVTKQEARERAQVVLASVDRTLVEPRPERPPSPGQAMTEWWERKEQEWARWEREQLESKERDEEVGRQVRQGRQAVGRPAGNIFTRMNDKQIVEVFGTLIGECRADALIKVEALAKLFAELEARVEKLEKRDE</sequence>
<accession>A0A844HKT8</accession>
<reference evidence="1 2" key="1">
    <citation type="submission" date="2019-11" db="EMBL/GenBank/DDBJ databases">
        <authorList>
            <person name="Dong K."/>
        </authorList>
    </citation>
    <scope>NUCLEOTIDE SEQUENCE [LARGE SCALE GENOMIC DNA]</scope>
    <source>
        <strain evidence="1 2">NBRC 112902</strain>
    </source>
</reference>
<name>A0A844HKT8_9RHOB</name>
<protein>
    <submittedName>
        <fullName evidence="1">Uncharacterized protein</fullName>
    </submittedName>
</protein>
<gene>
    <name evidence="1" type="ORF">GL300_07205</name>
</gene>
<keyword evidence="2" id="KW-1185">Reference proteome</keyword>